<name>A0A0C3A7H3_9AGAM</name>
<sequence length="61" mass="7339">MAKLREQRRMSNITTKSFDHLWSRRSDFRPRPTMIIHKCTSCAAETHRKQYSLQSFNVNQL</sequence>
<organism evidence="1 2">
    <name type="scientific">Scleroderma citrinum Foug A</name>
    <dbReference type="NCBI Taxonomy" id="1036808"/>
    <lineage>
        <taxon>Eukaryota</taxon>
        <taxon>Fungi</taxon>
        <taxon>Dikarya</taxon>
        <taxon>Basidiomycota</taxon>
        <taxon>Agaricomycotina</taxon>
        <taxon>Agaricomycetes</taxon>
        <taxon>Agaricomycetidae</taxon>
        <taxon>Boletales</taxon>
        <taxon>Sclerodermatineae</taxon>
        <taxon>Sclerodermataceae</taxon>
        <taxon>Scleroderma</taxon>
    </lineage>
</organism>
<keyword evidence="2" id="KW-1185">Reference proteome</keyword>
<protein>
    <submittedName>
        <fullName evidence="1">Uncharacterized protein</fullName>
    </submittedName>
</protein>
<dbReference type="InParanoid" id="A0A0C3A7H3"/>
<proteinExistence type="predicted"/>
<evidence type="ECO:0000313" key="2">
    <source>
        <dbReference type="Proteomes" id="UP000053989"/>
    </source>
</evidence>
<gene>
    <name evidence="1" type="ORF">SCLCIDRAFT_1208097</name>
</gene>
<dbReference type="EMBL" id="KN822006">
    <property type="protein sequence ID" value="KIM69623.1"/>
    <property type="molecule type" value="Genomic_DNA"/>
</dbReference>
<dbReference type="AlphaFoldDB" id="A0A0C3A7H3"/>
<reference evidence="2" key="2">
    <citation type="submission" date="2015-01" db="EMBL/GenBank/DDBJ databases">
        <title>Evolutionary Origins and Diversification of the Mycorrhizal Mutualists.</title>
        <authorList>
            <consortium name="DOE Joint Genome Institute"/>
            <consortium name="Mycorrhizal Genomics Consortium"/>
            <person name="Kohler A."/>
            <person name="Kuo A."/>
            <person name="Nagy L.G."/>
            <person name="Floudas D."/>
            <person name="Copeland A."/>
            <person name="Barry K.W."/>
            <person name="Cichocki N."/>
            <person name="Veneault-Fourrey C."/>
            <person name="LaButti K."/>
            <person name="Lindquist E.A."/>
            <person name="Lipzen A."/>
            <person name="Lundell T."/>
            <person name="Morin E."/>
            <person name="Murat C."/>
            <person name="Riley R."/>
            <person name="Ohm R."/>
            <person name="Sun H."/>
            <person name="Tunlid A."/>
            <person name="Henrissat B."/>
            <person name="Grigoriev I.V."/>
            <person name="Hibbett D.S."/>
            <person name="Martin F."/>
        </authorList>
    </citation>
    <scope>NUCLEOTIDE SEQUENCE [LARGE SCALE GENOMIC DNA]</scope>
    <source>
        <strain evidence="2">Foug A</strain>
    </source>
</reference>
<dbReference type="HOGENOM" id="CLU_2924033_0_0_1"/>
<accession>A0A0C3A7H3</accession>
<reference evidence="1 2" key="1">
    <citation type="submission" date="2014-04" db="EMBL/GenBank/DDBJ databases">
        <authorList>
            <consortium name="DOE Joint Genome Institute"/>
            <person name="Kuo A."/>
            <person name="Kohler A."/>
            <person name="Nagy L.G."/>
            <person name="Floudas D."/>
            <person name="Copeland A."/>
            <person name="Barry K.W."/>
            <person name="Cichocki N."/>
            <person name="Veneault-Fourrey C."/>
            <person name="LaButti K."/>
            <person name="Lindquist E.A."/>
            <person name="Lipzen A."/>
            <person name="Lundell T."/>
            <person name="Morin E."/>
            <person name="Murat C."/>
            <person name="Sun H."/>
            <person name="Tunlid A."/>
            <person name="Henrissat B."/>
            <person name="Grigoriev I.V."/>
            <person name="Hibbett D.S."/>
            <person name="Martin F."/>
            <person name="Nordberg H.P."/>
            <person name="Cantor M.N."/>
            <person name="Hua S.X."/>
        </authorList>
    </citation>
    <scope>NUCLEOTIDE SEQUENCE [LARGE SCALE GENOMIC DNA]</scope>
    <source>
        <strain evidence="1 2">Foug A</strain>
    </source>
</reference>
<evidence type="ECO:0000313" key="1">
    <source>
        <dbReference type="EMBL" id="KIM69623.1"/>
    </source>
</evidence>
<dbReference type="Proteomes" id="UP000053989">
    <property type="component" value="Unassembled WGS sequence"/>
</dbReference>